<evidence type="ECO:0000256" key="4">
    <source>
        <dbReference type="ARBA" id="ARBA00022519"/>
    </source>
</evidence>
<feature type="domain" description="Methyl-accepting transducer" evidence="12">
    <location>
        <begin position="453"/>
        <end position="696"/>
    </location>
</feature>
<keyword evidence="7 11" id="KW-0472">Membrane</keyword>
<evidence type="ECO:0000256" key="8">
    <source>
        <dbReference type="ARBA" id="ARBA00023224"/>
    </source>
</evidence>
<dbReference type="PANTHER" id="PTHR32089:SF112">
    <property type="entry name" value="LYSOZYME-LIKE PROTEIN-RELATED"/>
    <property type="match status" value="1"/>
</dbReference>
<evidence type="ECO:0000256" key="10">
    <source>
        <dbReference type="PROSITE-ProRule" id="PRU00284"/>
    </source>
</evidence>
<keyword evidence="6 11" id="KW-1133">Transmembrane helix</keyword>
<dbReference type="PROSITE" id="PS50192">
    <property type="entry name" value="T_SNARE"/>
    <property type="match status" value="1"/>
</dbReference>
<keyword evidence="5 11" id="KW-0812">Transmembrane</keyword>
<keyword evidence="2" id="KW-1003">Cell membrane</keyword>
<keyword evidence="4" id="KW-0997">Cell inner membrane</keyword>
<name>A0ABW2IN49_9PROT</name>
<reference evidence="16" key="1">
    <citation type="journal article" date="2019" name="Int. J. Syst. Evol. Microbiol.">
        <title>The Global Catalogue of Microorganisms (GCM) 10K type strain sequencing project: providing services to taxonomists for standard genome sequencing and annotation.</title>
        <authorList>
            <consortium name="The Broad Institute Genomics Platform"/>
            <consortium name="The Broad Institute Genome Sequencing Center for Infectious Disease"/>
            <person name="Wu L."/>
            <person name="Ma J."/>
        </authorList>
    </citation>
    <scope>NUCLEOTIDE SEQUENCE [LARGE SCALE GENOMIC DNA]</scope>
    <source>
        <strain evidence="16">CCUG 51308</strain>
    </source>
</reference>
<dbReference type="Proteomes" id="UP001596492">
    <property type="component" value="Unassembled WGS sequence"/>
</dbReference>
<proteinExistence type="inferred from homology"/>
<evidence type="ECO:0000259" key="13">
    <source>
        <dbReference type="PROSITE" id="PS50192"/>
    </source>
</evidence>
<evidence type="ECO:0000256" key="7">
    <source>
        <dbReference type="ARBA" id="ARBA00023136"/>
    </source>
</evidence>
<keyword evidence="16" id="KW-1185">Reference proteome</keyword>
<dbReference type="InterPro" id="IPR004089">
    <property type="entry name" value="MCPsignal_dom"/>
</dbReference>
<keyword evidence="8 10" id="KW-0807">Transducer</keyword>
<dbReference type="PANTHER" id="PTHR32089">
    <property type="entry name" value="METHYL-ACCEPTING CHEMOTAXIS PROTEIN MCPB"/>
    <property type="match status" value="1"/>
</dbReference>
<dbReference type="SUPFAM" id="SSF58104">
    <property type="entry name" value="Methyl-accepting chemotaxis protein (MCP) signaling domain"/>
    <property type="match status" value="1"/>
</dbReference>
<comment type="caution">
    <text evidence="15">The sequence shown here is derived from an EMBL/GenBank/DDBJ whole genome shotgun (WGS) entry which is preliminary data.</text>
</comment>
<evidence type="ECO:0000256" key="9">
    <source>
        <dbReference type="ARBA" id="ARBA00029447"/>
    </source>
</evidence>
<comment type="subcellular location">
    <subcellularLocation>
        <location evidence="1">Cell inner membrane</location>
        <topology evidence="1">Multi-pass membrane protein</topology>
    </subcellularLocation>
</comment>
<evidence type="ECO:0000259" key="14">
    <source>
        <dbReference type="PROSITE" id="PS50885"/>
    </source>
</evidence>
<evidence type="ECO:0000256" key="1">
    <source>
        <dbReference type="ARBA" id="ARBA00004429"/>
    </source>
</evidence>
<dbReference type="Gene3D" id="1.10.8.500">
    <property type="entry name" value="HAMP domain in histidine kinase"/>
    <property type="match status" value="1"/>
</dbReference>
<feature type="domain" description="T-SNARE coiled-coil homology" evidence="13">
    <location>
        <begin position="612"/>
        <end position="674"/>
    </location>
</feature>
<evidence type="ECO:0000313" key="15">
    <source>
        <dbReference type="EMBL" id="MFC7292303.1"/>
    </source>
</evidence>
<evidence type="ECO:0000256" key="2">
    <source>
        <dbReference type="ARBA" id="ARBA00022475"/>
    </source>
</evidence>
<dbReference type="Gene3D" id="1.10.287.950">
    <property type="entry name" value="Methyl-accepting chemotaxis protein"/>
    <property type="match status" value="1"/>
</dbReference>
<evidence type="ECO:0000313" key="16">
    <source>
        <dbReference type="Proteomes" id="UP001596492"/>
    </source>
</evidence>
<comment type="similarity">
    <text evidence="9">Belongs to the methyl-accepting chemotaxis (MCP) protein family.</text>
</comment>
<dbReference type="Pfam" id="PF02743">
    <property type="entry name" value="dCache_1"/>
    <property type="match status" value="1"/>
</dbReference>
<keyword evidence="3" id="KW-0145">Chemotaxis</keyword>
<accession>A0ABW2IN49</accession>
<feature type="transmembrane region" description="Helical" evidence="11">
    <location>
        <begin position="343"/>
        <end position="361"/>
    </location>
</feature>
<dbReference type="InterPro" id="IPR033479">
    <property type="entry name" value="dCache_1"/>
</dbReference>
<organism evidence="15 16">
    <name type="scientific">Hirschia litorea</name>
    <dbReference type="NCBI Taxonomy" id="1199156"/>
    <lineage>
        <taxon>Bacteria</taxon>
        <taxon>Pseudomonadati</taxon>
        <taxon>Pseudomonadota</taxon>
        <taxon>Alphaproteobacteria</taxon>
        <taxon>Hyphomonadales</taxon>
        <taxon>Hyphomonadaceae</taxon>
        <taxon>Hirschia</taxon>
    </lineage>
</organism>
<evidence type="ECO:0000256" key="11">
    <source>
        <dbReference type="SAM" id="Phobius"/>
    </source>
</evidence>
<dbReference type="Gene3D" id="3.30.450.20">
    <property type="entry name" value="PAS domain"/>
    <property type="match status" value="1"/>
</dbReference>
<dbReference type="CDD" id="cd06225">
    <property type="entry name" value="HAMP"/>
    <property type="match status" value="1"/>
</dbReference>
<dbReference type="SMART" id="SM00304">
    <property type="entry name" value="HAMP"/>
    <property type="match status" value="1"/>
</dbReference>
<dbReference type="InterPro" id="IPR000727">
    <property type="entry name" value="T_SNARE_dom"/>
</dbReference>
<feature type="domain" description="HAMP" evidence="14">
    <location>
        <begin position="363"/>
        <end position="416"/>
    </location>
</feature>
<evidence type="ECO:0000256" key="5">
    <source>
        <dbReference type="ARBA" id="ARBA00022692"/>
    </source>
</evidence>
<gene>
    <name evidence="15" type="ORF">ACFQS8_11790</name>
</gene>
<protein>
    <submittedName>
        <fullName evidence="15">Methyl-accepting chemotaxis protein</fullName>
    </submittedName>
</protein>
<dbReference type="InterPro" id="IPR004090">
    <property type="entry name" value="Chemotax_Me-accpt_rcpt"/>
</dbReference>
<dbReference type="PROSITE" id="PS50885">
    <property type="entry name" value="HAMP"/>
    <property type="match status" value="1"/>
</dbReference>
<evidence type="ECO:0000259" key="12">
    <source>
        <dbReference type="PROSITE" id="PS50111"/>
    </source>
</evidence>
<dbReference type="EMBL" id="JBHTBR010000005">
    <property type="protein sequence ID" value="MFC7292303.1"/>
    <property type="molecule type" value="Genomic_DNA"/>
</dbReference>
<dbReference type="PRINTS" id="PR00260">
    <property type="entry name" value="CHEMTRNSDUCR"/>
</dbReference>
<dbReference type="InterPro" id="IPR003660">
    <property type="entry name" value="HAMP_dom"/>
</dbReference>
<evidence type="ECO:0000256" key="3">
    <source>
        <dbReference type="ARBA" id="ARBA00022500"/>
    </source>
</evidence>
<dbReference type="Pfam" id="PF00015">
    <property type="entry name" value="MCPsignal"/>
    <property type="match status" value="1"/>
</dbReference>
<dbReference type="RefSeq" id="WP_382167626.1">
    <property type="nucleotide sequence ID" value="NZ_JBHTBR010000005.1"/>
</dbReference>
<sequence>MLRLFDHLSMSQKLTTLVVGTGLLVGGTLGTTNYNSSKKSLIEDMDKNLSEIAIDRRDSLKQYLGSIEQDLRIVSSNPYTRNAIQDFQNAWESLGATPQKTLQDIYIRQNPFPIGEKEKLDAGKDGSLYSQVHGEYHNWFREFLKDRGYYDIFLVSNSGDIVYSVFKENDYATSMISGQYKNTDLAKAFTSAKNKKPGEISFFDFSAYAPSQDAPASFISSAIPDGNGGVAGVLVFQMPIDRINNSVNSLSGLGETGQAYVIGQDAIMRTDAPRSSESTLLKQTVDPSFLVEQSQTLHTKNYKGDSVFAGIAPLNYHGVKWDIVAEQHTDEIMQHTIELRNRMLLITSMMIALTSLIGFLLSRRISTPMKRLTRATNEIASGKNSLEVPGLSRKDELGGLAQAVEFFRKEMIVNEERAAAEQRAVLSREQAAAAQITYLDGITKAFEAEVQSALNTMSIATDNLDQSSVSMSDVSANTQERLSHVTRASQSASASVENVAAAAEELSASIHEIGQRISHSDKATSQAAERATTMQSHVSKLELATSSIGEVVELITNIASQTNLLALNATIEAARAGEAGKGFAVVASEVKSLAGQTAKATEDIQKQVDDIQSVTGETVSGIREIMDVIRELESSSAEIADSISQQATATSEISSSVQHASSGVREVDGNISSVNDAAHETGAIAQKVESSSKIMTEQSHAIRECIELFLGNMRKSA</sequence>
<dbReference type="PROSITE" id="PS50111">
    <property type="entry name" value="CHEMOTAXIS_TRANSDUC_2"/>
    <property type="match status" value="1"/>
</dbReference>
<dbReference type="SMART" id="SM00283">
    <property type="entry name" value="MA"/>
    <property type="match status" value="1"/>
</dbReference>
<evidence type="ECO:0000256" key="6">
    <source>
        <dbReference type="ARBA" id="ARBA00022989"/>
    </source>
</evidence>
<dbReference type="Pfam" id="PF00672">
    <property type="entry name" value="HAMP"/>
    <property type="match status" value="1"/>
</dbReference>